<dbReference type="InterPro" id="IPR020590">
    <property type="entry name" value="Guanylate_kinase_CS"/>
</dbReference>
<evidence type="ECO:0000259" key="12">
    <source>
        <dbReference type="PROSITE" id="PS50052"/>
    </source>
</evidence>
<dbReference type="Gene3D" id="3.30.63.10">
    <property type="entry name" value="Guanylate Kinase phosphate binding domain"/>
    <property type="match status" value="1"/>
</dbReference>
<keyword evidence="6 11" id="KW-0547">Nucleotide-binding</keyword>
<evidence type="ECO:0000256" key="8">
    <source>
        <dbReference type="ARBA" id="ARBA00022840"/>
    </source>
</evidence>
<evidence type="ECO:0000256" key="4">
    <source>
        <dbReference type="ARBA" id="ARBA00016296"/>
    </source>
</evidence>
<proteinExistence type="inferred from homology"/>
<feature type="domain" description="Guanylate kinase-like" evidence="12">
    <location>
        <begin position="4"/>
        <end position="182"/>
    </location>
</feature>
<comment type="caution">
    <text evidence="13">The sequence shown here is derived from an EMBL/GenBank/DDBJ whole genome shotgun (WGS) entry which is preliminary data.</text>
</comment>
<dbReference type="Pfam" id="PF00625">
    <property type="entry name" value="Guanylate_kin"/>
    <property type="match status" value="1"/>
</dbReference>
<dbReference type="Gene3D" id="3.40.50.300">
    <property type="entry name" value="P-loop containing nucleotide triphosphate hydrolases"/>
    <property type="match status" value="1"/>
</dbReference>
<dbReference type="HAMAP" id="MF_00328">
    <property type="entry name" value="Guanylate_kinase"/>
    <property type="match status" value="1"/>
</dbReference>
<comment type="similarity">
    <text evidence="2 11">Belongs to the guanylate kinase family.</text>
</comment>
<feature type="binding site" evidence="11">
    <location>
        <begin position="11"/>
        <end position="18"/>
    </location>
    <ligand>
        <name>ATP</name>
        <dbReference type="ChEBI" id="CHEBI:30616"/>
    </ligand>
</feature>
<evidence type="ECO:0000256" key="11">
    <source>
        <dbReference type="HAMAP-Rule" id="MF_00328"/>
    </source>
</evidence>
<dbReference type="PROSITE" id="PS00856">
    <property type="entry name" value="GUANYLATE_KINASE_1"/>
    <property type="match status" value="1"/>
</dbReference>
<comment type="subcellular location">
    <subcellularLocation>
        <location evidence="11">Cytoplasm</location>
    </subcellularLocation>
</comment>
<dbReference type="PANTHER" id="PTHR23117">
    <property type="entry name" value="GUANYLATE KINASE-RELATED"/>
    <property type="match status" value="1"/>
</dbReference>
<dbReference type="InterPro" id="IPR027417">
    <property type="entry name" value="P-loop_NTPase"/>
</dbReference>
<evidence type="ECO:0000256" key="2">
    <source>
        <dbReference type="ARBA" id="ARBA00005790"/>
    </source>
</evidence>
<dbReference type="EMBL" id="JBHTEF010000001">
    <property type="protein sequence ID" value="MFC7580407.1"/>
    <property type="molecule type" value="Genomic_DNA"/>
</dbReference>
<dbReference type="PROSITE" id="PS50052">
    <property type="entry name" value="GUANYLATE_KINASE_2"/>
    <property type="match status" value="1"/>
</dbReference>
<accession>A0ABW2SJW3</accession>
<evidence type="ECO:0000256" key="9">
    <source>
        <dbReference type="ARBA" id="ARBA00030128"/>
    </source>
</evidence>
<evidence type="ECO:0000256" key="10">
    <source>
        <dbReference type="ARBA" id="ARBA00048594"/>
    </source>
</evidence>
<keyword evidence="14" id="KW-1185">Reference proteome</keyword>
<comment type="catalytic activity">
    <reaction evidence="10 11">
        <text>GMP + ATP = GDP + ADP</text>
        <dbReference type="Rhea" id="RHEA:20780"/>
        <dbReference type="ChEBI" id="CHEBI:30616"/>
        <dbReference type="ChEBI" id="CHEBI:58115"/>
        <dbReference type="ChEBI" id="CHEBI:58189"/>
        <dbReference type="ChEBI" id="CHEBI:456216"/>
        <dbReference type="EC" id="2.7.4.8"/>
    </reaction>
</comment>
<name>A0ABW2SJW3_9ACTO</name>
<keyword evidence="7 11" id="KW-0418">Kinase</keyword>
<evidence type="ECO:0000256" key="6">
    <source>
        <dbReference type="ARBA" id="ARBA00022741"/>
    </source>
</evidence>
<dbReference type="InterPro" id="IPR008145">
    <property type="entry name" value="GK/Ca_channel_bsu"/>
</dbReference>
<organism evidence="13 14">
    <name type="scientific">Schaalia naturae</name>
    <dbReference type="NCBI Taxonomy" id="635203"/>
    <lineage>
        <taxon>Bacteria</taxon>
        <taxon>Bacillati</taxon>
        <taxon>Actinomycetota</taxon>
        <taxon>Actinomycetes</taxon>
        <taxon>Actinomycetales</taxon>
        <taxon>Actinomycetaceae</taxon>
        <taxon>Schaalia</taxon>
    </lineage>
</organism>
<evidence type="ECO:0000256" key="7">
    <source>
        <dbReference type="ARBA" id="ARBA00022777"/>
    </source>
</evidence>
<dbReference type="Proteomes" id="UP001596527">
    <property type="component" value="Unassembled WGS sequence"/>
</dbReference>
<evidence type="ECO:0000256" key="5">
    <source>
        <dbReference type="ARBA" id="ARBA00022679"/>
    </source>
</evidence>
<dbReference type="SMART" id="SM00072">
    <property type="entry name" value="GuKc"/>
    <property type="match status" value="1"/>
</dbReference>
<dbReference type="InterPro" id="IPR017665">
    <property type="entry name" value="Guanylate_kinase"/>
</dbReference>
<keyword evidence="8 11" id="KW-0067">ATP-binding</keyword>
<dbReference type="EC" id="2.7.4.8" evidence="3 11"/>
<evidence type="ECO:0000256" key="3">
    <source>
        <dbReference type="ARBA" id="ARBA00012961"/>
    </source>
</evidence>
<dbReference type="CDD" id="cd00071">
    <property type="entry name" value="GMPK"/>
    <property type="match status" value="1"/>
</dbReference>
<keyword evidence="5 11" id="KW-0808">Transferase</keyword>
<dbReference type="PANTHER" id="PTHR23117:SF13">
    <property type="entry name" value="GUANYLATE KINASE"/>
    <property type="match status" value="1"/>
</dbReference>
<dbReference type="GO" id="GO:0004385">
    <property type="term" value="F:GMP kinase activity"/>
    <property type="evidence" value="ECO:0007669"/>
    <property type="project" value="UniProtKB-EC"/>
</dbReference>
<comment type="function">
    <text evidence="1 11">Essential for recycling GMP and indirectly, cGMP.</text>
</comment>
<dbReference type="InterPro" id="IPR008144">
    <property type="entry name" value="Guanylate_kin-like_dom"/>
</dbReference>
<sequence>MTAARLTVLAGPSAVGKGTVVSVLRRRHPEVVVSVSATTRDPRPGEIPGTTYFYVSEGRFDELVREGRMLEWNRYGDHRYGTPREPVEEALAQGRPVVLEIDVNGARQVRDAIPDALLVFLVPPSWEELRRRLAGRGTETDEEREERLRIAREEMGARAEFDRIVTNSDVEEAATELARCMGLE</sequence>
<dbReference type="SUPFAM" id="SSF52540">
    <property type="entry name" value="P-loop containing nucleoside triphosphate hydrolases"/>
    <property type="match status" value="1"/>
</dbReference>
<gene>
    <name evidence="11 13" type="primary">gmk</name>
    <name evidence="13" type="ORF">ACFQWG_04120</name>
</gene>
<evidence type="ECO:0000256" key="1">
    <source>
        <dbReference type="ARBA" id="ARBA00003531"/>
    </source>
</evidence>
<evidence type="ECO:0000313" key="14">
    <source>
        <dbReference type="Proteomes" id="UP001596527"/>
    </source>
</evidence>
<protein>
    <recommendedName>
        <fullName evidence="4 11">Guanylate kinase</fullName>
        <ecNumber evidence="3 11">2.7.4.8</ecNumber>
    </recommendedName>
    <alternativeName>
        <fullName evidence="9 11">GMP kinase</fullName>
    </alternativeName>
</protein>
<dbReference type="NCBIfam" id="TIGR03263">
    <property type="entry name" value="guanyl_kin"/>
    <property type="match status" value="1"/>
</dbReference>
<evidence type="ECO:0000313" key="13">
    <source>
        <dbReference type="EMBL" id="MFC7580407.1"/>
    </source>
</evidence>
<dbReference type="RefSeq" id="WP_380972383.1">
    <property type="nucleotide sequence ID" value="NZ_JBHTEF010000001.1"/>
</dbReference>
<reference evidence="14" key="1">
    <citation type="journal article" date="2019" name="Int. J. Syst. Evol. Microbiol.">
        <title>The Global Catalogue of Microorganisms (GCM) 10K type strain sequencing project: providing services to taxonomists for standard genome sequencing and annotation.</title>
        <authorList>
            <consortium name="The Broad Institute Genomics Platform"/>
            <consortium name="The Broad Institute Genome Sequencing Center for Infectious Disease"/>
            <person name="Wu L."/>
            <person name="Ma J."/>
        </authorList>
    </citation>
    <scope>NUCLEOTIDE SEQUENCE [LARGE SCALE GENOMIC DNA]</scope>
    <source>
        <strain evidence="14">CCUG 56698</strain>
    </source>
</reference>
<keyword evidence="11" id="KW-0963">Cytoplasm</keyword>